<sequence length="527" mass="54341">MKFVPTVAFLSALAAGTAIAGTWHVDPSSPQDGPGTSWPNAFHSIQDAVNAAATGDTVLVTNGVYQPITVSKNITLSSINGPDVTLVDGSNTSRCAYVSGLATINGFSFVNGFANEGGGVLCDHGGTLENCVISGNSATTKGGGVMCNVGGTLSNCTISGNSVTATSIGTDWGGGGVYYNFEGALNNCTISSNSAAFTKGGGMFFYYAMGRYDWSQVRDCTIRNNDALYGGGIASTFGNYGVPVSANPITGCIVAENTATQSGGGAYLLCKVALHNCLILSNYANSSGGGAYLGHGILNHCTITENSINLFGGSAGGVCSEGTGSMTNSIIYRNWKGTFEYNWNGIGTLISCFTGEDPLQQTNNPCIDAALPIAGISDDFDGVPRPLDGDNNGTALPDIGAHEFVSSMADTDNDLLTDAFEVDTLGTSPVDENTDGDPAGDYAEYVADTDGTDPSDWFRILSITNHTLFFNASSNRLYTLSANTNLVEGSWGDVAGQTDIPGSGGVDSLTHPLPDPAGFYRIQVGLP</sequence>
<dbReference type="Gene3D" id="2.160.20.10">
    <property type="entry name" value="Single-stranded right-handed beta-helix, Pectin lyase-like"/>
    <property type="match status" value="1"/>
</dbReference>
<accession>A0A6C2U8X7</accession>
<proteinExistence type="predicted"/>
<dbReference type="InterPro" id="IPR011050">
    <property type="entry name" value="Pectin_lyase_fold/virulence"/>
</dbReference>
<dbReference type="Proteomes" id="UP000366872">
    <property type="component" value="Unassembled WGS sequence"/>
</dbReference>
<evidence type="ECO:0008006" key="4">
    <source>
        <dbReference type="Google" id="ProtNLM"/>
    </source>
</evidence>
<dbReference type="InterPro" id="IPR012334">
    <property type="entry name" value="Pectin_lyas_fold"/>
</dbReference>
<feature type="chain" id="PRO_5025677685" description="Right handed beta helix domain-containing protein" evidence="1">
    <location>
        <begin position="21"/>
        <end position="527"/>
    </location>
</feature>
<organism evidence="2 3">
    <name type="scientific">Pontiella desulfatans</name>
    <dbReference type="NCBI Taxonomy" id="2750659"/>
    <lineage>
        <taxon>Bacteria</taxon>
        <taxon>Pseudomonadati</taxon>
        <taxon>Kiritimatiellota</taxon>
        <taxon>Kiritimatiellia</taxon>
        <taxon>Kiritimatiellales</taxon>
        <taxon>Pontiellaceae</taxon>
        <taxon>Pontiella</taxon>
    </lineage>
</organism>
<keyword evidence="1" id="KW-0732">Signal</keyword>
<evidence type="ECO:0000256" key="1">
    <source>
        <dbReference type="SAM" id="SignalP"/>
    </source>
</evidence>
<dbReference type="SUPFAM" id="SSF51126">
    <property type="entry name" value="Pectin lyase-like"/>
    <property type="match status" value="1"/>
</dbReference>
<name>A0A6C2U8X7_PONDE</name>
<protein>
    <recommendedName>
        <fullName evidence="4">Right handed beta helix domain-containing protein</fullName>
    </recommendedName>
</protein>
<dbReference type="RefSeq" id="WP_136082051.1">
    <property type="nucleotide sequence ID" value="NZ_CAAHFG010000003.1"/>
</dbReference>
<feature type="signal peptide" evidence="1">
    <location>
        <begin position="1"/>
        <end position="20"/>
    </location>
</feature>
<evidence type="ECO:0000313" key="3">
    <source>
        <dbReference type="Proteomes" id="UP000366872"/>
    </source>
</evidence>
<evidence type="ECO:0000313" key="2">
    <source>
        <dbReference type="EMBL" id="VGO16558.1"/>
    </source>
</evidence>
<keyword evidence="3" id="KW-1185">Reference proteome</keyword>
<gene>
    <name evidence="2" type="ORF">PDESU_05149</name>
</gene>
<reference evidence="2 3" key="1">
    <citation type="submission" date="2019-04" db="EMBL/GenBank/DDBJ databases">
        <authorList>
            <person name="Van Vliet M D."/>
        </authorList>
    </citation>
    <scope>NUCLEOTIDE SEQUENCE [LARGE SCALE GENOMIC DNA]</scope>
    <source>
        <strain evidence="2 3">F1</strain>
    </source>
</reference>
<dbReference type="EMBL" id="CAAHFG010000003">
    <property type="protein sequence ID" value="VGO16558.1"/>
    <property type="molecule type" value="Genomic_DNA"/>
</dbReference>
<dbReference type="AlphaFoldDB" id="A0A6C2U8X7"/>